<evidence type="ECO:0000313" key="1">
    <source>
        <dbReference type="EMBL" id="SFB10333.1"/>
    </source>
</evidence>
<sequence length="212" mass="24573">MRGLILYGANCTLDVWDTLKSELTAHNVTFVEYPHNITEKANNVSDITKWIYATYREERFDFILGHSMGGIIGLELVVDFKLKCDKVIFIESNLKPAKNFYRNLMLPSNMERYGEKIISMIKGEAKYYSDSLKKTLQEDFDYTDYIRKINSKVYGIYGDRGEKCYDNRINDLCLDDDIVAKIDFRFVEDSCHMPMVENHEALADIIASILAK</sequence>
<proteinExistence type="predicted"/>
<dbReference type="SUPFAM" id="SSF53474">
    <property type="entry name" value="alpha/beta-Hydrolases"/>
    <property type="match status" value="1"/>
</dbReference>
<dbReference type="EMBL" id="FOKI01000012">
    <property type="protein sequence ID" value="SFB10333.1"/>
    <property type="molecule type" value="Genomic_DNA"/>
</dbReference>
<gene>
    <name evidence="1" type="ORF">SAMN04488528_101239</name>
</gene>
<dbReference type="InterPro" id="IPR029058">
    <property type="entry name" value="AB_hydrolase_fold"/>
</dbReference>
<reference evidence="1 2" key="1">
    <citation type="submission" date="2016-10" db="EMBL/GenBank/DDBJ databases">
        <authorList>
            <person name="de Groot N.N."/>
        </authorList>
    </citation>
    <scope>NUCLEOTIDE SEQUENCE [LARGE SCALE GENOMIC DNA]</scope>
    <source>
        <strain evidence="1 2">DSM 12271</strain>
    </source>
</reference>
<dbReference type="AlphaFoldDB" id="A0A1I0YDP1"/>
<dbReference type="Proteomes" id="UP000198619">
    <property type="component" value="Unassembled WGS sequence"/>
</dbReference>
<accession>A0A1I0YDP1</accession>
<name>A0A1I0YDP1_9CLOT</name>
<organism evidence="1 2">
    <name type="scientific">Clostridium frigidicarnis</name>
    <dbReference type="NCBI Taxonomy" id="84698"/>
    <lineage>
        <taxon>Bacteria</taxon>
        <taxon>Bacillati</taxon>
        <taxon>Bacillota</taxon>
        <taxon>Clostridia</taxon>
        <taxon>Eubacteriales</taxon>
        <taxon>Clostridiaceae</taxon>
        <taxon>Clostridium</taxon>
    </lineage>
</organism>
<dbReference type="OrthoDB" id="9775557at2"/>
<dbReference type="Gene3D" id="3.40.50.1820">
    <property type="entry name" value="alpha/beta hydrolase"/>
    <property type="match status" value="1"/>
</dbReference>
<keyword evidence="2" id="KW-1185">Reference proteome</keyword>
<dbReference type="RefSeq" id="WP_090040805.1">
    <property type="nucleotide sequence ID" value="NZ_FOKI01000012.1"/>
</dbReference>
<evidence type="ECO:0000313" key="2">
    <source>
        <dbReference type="Proteomes" id="UP000198619"/>
    </source>
</evidence>
<protein>
    <submittedName>
        <fullName evidence="1">Pimeloyl-ACP methyl ester carboxylesterase</fullName>
    </submittedName>
</protein>